<dbReference type="GO" id="GO:0140078">
    <property type="term" value="F:class I DNA-(apurinic or apyrimidinic site) endonuclease activity"/>
    <property type="evidence" value="ECO:0007669"/>
    <property type="project" value="UniProtKB-EC"/>
</dbReference>
<dbReference type="Gene3D" id="3.20.190.10">
    <property type="entry name" value="MutM-like, N-terminal"/>
    <property type="match status" value="1"/>
</dbReference>
<keyword evidence="11" id="KW-0862">Zinc</keyword>
<evidence type="ECO:0000256" key="18">
    <source>
        <dbReference type="ARBA" id="ARBA00044632"/>
    </source>
</evidence>
<evidence type="ECO:0000256" key="7">
    <source>
        <dbReference type="ARBA" id="ARBA00022723"/>
    </source>
</evidence>
<evidence type="ECO:0000256" key="5">
    <source>
        <dbReference type="ARBA" id="ARBA00012720"/>
    </source>
</evidence>
<dbReference type="SMART" id="SM00898">
    <property type="entry name" value="Fapy_DNA_glyco"/>
    <property type="match status" value="1"/>
</dbReference>
<dbReference type="Proteomes" id="UP001056756">
    <property type="component" value="Chromosome"/>
</dbReference>
<keyword evidence="22" id="KW-0255">Endonuclease</keyword>
<keyword evidence="13" id="KW-0234">DNA repair</keyword>
<evidence type="ECO:0000256" key="15">
    <source>
        <dbReference type="ARBA" id="ARBA00023268"/>
    </source>
</evidence>
<dbReference type="GO" id="GO:0034039">
    <property type="term" value="F:8-oxo-7,8-dihydroguanine DNA N-glycosylase activity"/>
    <property type="evidence" value="ECO:0007669"/>
    <property type="project" value="TreeGrafter"/>
</dbReference>
<evidence type="ECO:0000256" key="4">
    <source>
        <dbReference type="ARBA" id="ARBA00012024"/>
    </source>
</evidence>
<dbReference type="SUPFAM" id="SSF81624">
    <property type="entry name" value="N-terminal domain of MutM-like DNA repair proteins"/>
    <property type="match status" value="1"/>
</dbReference>
<sequence length="268" mass="29853">MYELPELDVIRAVLAEKYAGAPITKIVVNSKALVGKKTKLSDALVHATIWFVERRAGHLILHLDTGKRLMIYLHESSRFYGGEAGEPLKSGAHLVLYFNNRYVAFYELADEAIQLLTVREVDDQLKICGPDPLDKRFTLSALQLVLGKKRNYLKTLLLDATLMTGIGAIYSDEILFEARLKPNRKANTLTAVEGEALFTAMQTVLKNAIADGGSKEQALFAQDSFTGSYNDKLKVFQREGEPCTVCSEPIQQLVVAKQKSYVCPHCQQ</sequence>
<dbReference type="SMART" id="SM01232">
    <property type="entry name" value="H2TH"/>
    <property type="match status" value="1"/>
</dbReference>
<keyword evidence="16" id="KW-0326">Glycosidase</keyword>
<dbReference type="InterPro" id="IPR010979">
    <property type="entry name" value="Ribosomal_uS13-like_H2TH"/>
</dbReference>
<evidence type="ECO:0000313" key="22">
    <source>
        <dbReference type="EMBL" id="URN93937.1"/>
    </source>
</evidence>
<dbReference type="InterPro" id="IPR012319">
    <property type="entry name" value="FPG_cat"/>
</dbReference>
<evidence type="ECO:0000256" key="9">
    <source>
        <dbReference type="ARBA" id="ARBA00022771"/>
    </source>
</evidence>
<evidence type="ECO:0000256" key="10">
    <source>
        <dbReference type="ARBA" id="ARBA00022801"/>
    </source>
</evidence>
<dbReference type="Pfam" id="PF01149">
    <property type="entry name" value="Fapy_DNA_glyco"/>
    <property type="match status" value="1"/>
</dbReference>
<keyword evidence="22" id="KW-0540">Nuclease</keyword>
<reference evidence="22" key="1">
    <citation type="submission" date="2022-05" db="EMBL/GenBank/DDBJ databases">
        <title>Novel bacterial taxa in a minimal lignocellulolytic consortium and its capacity to transform plastics disclosed by genome-resolved metagenomics.</title>
        <authorList>
            <person name="Rodriguez C.A.D."/>
            <person name="Diaz-Garcia L."/>
            <person name="Herrera K."/>
            <person name="Tarazona N.A."/>
            <person name="Sproer C."/>
            <person name="Overmann J."/>
            <person name="Jimenez D.J."/>
        </authorList>
    </citation>
    <scope>NUCLEOTIDE SEQUENCE</scope>
    <source>
        <strain evidence="22">MAG5</strain>
    </source>
</reference>
<dbReference type="InterPro" id="IPR000214">
    <property type="entry name" value="Znf_DNA_glyclase/AP_lyase"/>
</dbReference>
<dbReference type="Pfam" id="PF06827">
    <property type="entry name" value="zf-FPG_IleRS"/>
    <property type="match status" value="1"/>
</dbReference>
<dbReference type="Gene3D" id="1.10.8.50">
    <property type="match status" value="1"/>
</dbReference>
<keyword evidence="9 19" id="KW-0863">Zinc-finger</keyword>
<dbReference type="EC" id="4.2.99.18" evidence="5"/>
<evidence type="ECO:0000256" key="2">
    <source>
        <dbReference type="ARBA" id="ARBA00001947"/>
    </source>
</evidence>
<evidence type="ECO:0000256" key="19">
    <source>
        <dbReference type="PROSITE-ProRule" id="PRU00391"/>
    </source>
</evidence>
<dbReference type="PROSITE" id="PS51068">
    <property type="entry name" value="FPG_CAT"/>
    <property type="match status" value="1"/>
</dbReference>
<dbReference type="AlphaFoldDB" id="A0A9J6ZDM6"/>
<dbReference type="PROSITE" id="PS51066">
    <property type="entry name" value="ZF_FPG_2"/>
    <property type="match status" value="1"/>
</dbReference>
<evidence type="ECO:0000256" key="13">
    <source>
        <dbReference type="ARBA" id="ARBA00023204"/>
    </source>
</evidence>
<dbReference type="EC" id="3.2.2.23" evidence="4"/>
<keyword evidence="15" id="KW-0511">Multifunctional enzyme</keyword>
<gene>
    <name evidence="22" type="ORF">NAG76_19235</name>
</gene>
<dbReference type="SUPFAM" id="SSF57716">
    <property type="entry name" value="Glucocorticoid receptor-like (DNA-binding domain)"/>
    <property type="match status" value="1"/>
</dbReference>
<dbReference type="GO" id="GO:0003684">
    <property type="term" value="F:damaged DNA binding"/>
    <property type="evidence" value="ECO:0007669"/>
    <property type="project" value="InterPro"/>
</dbReference>
<protein>
    <recommendedName>
        <fullName evidence="6">Formamidopyrimidine-DNA glycosylase</fullName>
        <ecNumber evidence="4">3.2.2.23</ecNumber>
        <ecNumber evidence="5">4.2.99.18</ecNumber>
    </recommendedName>
    <alternativeName>
        <fullName evidence="17">DNA-(apurinic or apyrimidinic site) lyase MutM</fullName>
    </alternativeName>
</protein>
<evidence type="ECO:0000256" key="6">
    <source>
        <dbReference type="ARBA" id="ARBA00016240"/>
    </source>
</evidence>
<keyword evidence="10" id="KW-0378">Hydrolase</keyword>
<keyword evidence="8" id="KW-0227">DNA damage</keyword>
<evidence type="ECO:0000256" key="3">
    <source>
        <dbReference type="ARBA" id="ARBA00009409"/>
    </source>
</evidence>
<name>A0A9J6ZDM6_9BACL</name>
<dbReference type="GO" id="GO:0006284">
    <property type="term" value="P:base-excision repair"/>
    <property type="evidence" value="ECO:0007669"/>
    <property type="project" value="InterPro"/>
</dbReference>
<evidence type="ECO:0000313" key="23">
    <source>
        <dbReference type="Proteomes" id="UP001056756"/>
    </source>
</evidence>
<evidence type="ECO:0000259" key="21">
    <source>
        <dbReference type="PROSITE" id="PS51068"/>
    </source>
</evidence>
<dbReference type="InterPro" id="IPR010663">
    <property type="entry name" value="Znf_FPG/IleRS"/>
</dbReference>
<dbReference type="EMBL" id="CP097899">
    <property type="protein sequence ID" value="URN93937.1"/>
    <property type="molecule type" value="Genomic_DNA"/>
</dbReference>
<comment type="cofactor">
    <cofactor evidence="2">
        <name>Zn(2+)</name>
        <dbReference type="ChEBI" id="CHEBI:29105"/>
    </cofactor>
</comment>
<dbReference type="GO" id="GO:0003690">
    <property type="term" value="F:double-stranded DNA binding"/>
    <property type="evidence" value="ECO:0007669"/>
    <property type="project" value="UniProtKB-ARBA"/>
</dbReference>
<organism evidence="22 23">
    <name type="scientific">Candidatus Pristimantibacillus lignocellulolyticus</name>
    <dbReference type="NCBI Taxonomy" id="2994561"/>
    <lineage>
        <taxon>Bacteria</taxon>
        <taxon>Bacillati</taxon>
        <taxon>Bacillota</taxon>
        <taxon>Bacilli</taxon>
        <taxon>Bacillales</taxon>
        <taxon>Paenibacillaceae</taxon>
        <taxon>Candidatus Pristimantibacillus</taxon>
    </lineage>
</organism>
<comment type="similarity">
    <text evidence="3">Belongs to the FPG family.</text>
</comment>
<dbReference type="GO" id="GO:0008270">
    <property type="term" value="F:zinc ion binding"/>
    <property type="evidence" value="ECO:0007669"/>
    <property type="project" value="UniProtKB-KW"/>
</dbReference>
<evidence type="ECO:0000256" key="17">
    <source>
        <dbReference type="ARBA" id="ARBA00030638"/>
    </source>
</evidence>
<proteinExistence type="inferred from homology"/>
<dbReference type="PANTHER" id="PTHR22993:SF9">
    <property type="entry name" value="FORMAMIDOPYRIMIDINE-DNA GLYCOSYLASE"/>
    <property type="match status" value="1"/>
</dbReference>
<comment type="catalytic activity">
    <reaction evidence="1">
        <text>Hydrolysis of DNA containing ring-opened 7-methylguanine residues, releasing 2,6-diamino-4-hydroxy-5-(N-methyl)formamidopyrimidine.</text>
        <dbReference type="EC" id="3.2.2.23"/>
    </reaction>
</comment>
<dbReference type="SUPFAM" id="SSF46946">
    <property type="entry name" value="S13-like H2TH domain"/>
    <property type="match status" value="1"/>
</dbReference>
<keyword evidence="14" id="KW-0456">Lyase</keyword>
<dbReference type="Pfam" id="PF06831">
    <property type="entry name" value="H2TH"/>
    <property type="match status" value="1"/>
</dbReference>
<comment type="catalytic activity">
    <reaction evidence="18">
        <text>2'-deoxyribonucleotide-(2'-deoxyribose 5'-phosphate)-2'-deoxyribonucleotide-DNA = a 3'-end 2'-deoxyribonucleotide-(2,3-dehydro-2,3-deoxyribose 5'-phosphate)-DNA + a 5'-end 5'-phospho-2'-deoxyribonucleoside-DNA + H(+)</text>
        <dbReference type="Rhea" id="RHEA:66592"/>
        <dbReference type="Rhea" id="RHEA-COMP:13180"/>
        <dbReference type="Rhea" id="RHEA-COMP:16897"/>
        <dbReference type="Rhea" id="RHEA-COMP:17067"/>
        <dbReference type="ChEBI" id="CHEBI:15378"/>
        <dbReference type="ChEBI" id="CHEBI:136412"/>
        <dbReference type="ChEBI" id="CHEBI:157695"/>
        <dbReference type="ChEBI" id="CHEBI:167181"/>
        <dbReference type="EC" id="4.2.99.18"/>
    </reaction>
</comment>
<dbReference type="KEGG" id="plig:NAG76_19235"/>
<evidence type="ECO:0000256" key="16">
    <source>
        <dbReference type="ARBA" id="ARBA00023295"/>
    </source>
</evidence>
<evidence type="ECO:0000256" key="12">
    <source>
        <dbReference type="ARBA" id="ARBA00023125"/>
    </source>
</evidence>
<dbReference type="InterPro" id="IPR015886">
    <property type="entry name" value="H2TH_FPG"/>
</dbReference>
<accession>A0A9J6ZDM6</accession>
<evidence type="ECO:0000256" key="1">
    <source>
        <dbReference type="ARBA" id="ARBA00001668"/>
    </source>
</evidence>
<dbReference type="PANTHER" id="PTHR22993">
    <property type="entry name" value="FORMAMIDOPYRIMIDINE-DNA GLYCOSYLASE"/>
    <property type="match status" value="1"/>
</dbReference>
<keyword evidence="12" id="KW-0238">DNA-binding</keyword>
<feature type="domain" description="FPG-type" evidence="20">
    <location>
        <begin position="234"/>
        <end position="268"/>
    </location>
</feature>
<keyword evidence="7" id="KW-0479">Metal-binding</keyword>
<evidence type="ECO:0000256" key="11">
    <source>
        <dbReference type="ARBA" id="ARBA00022833"/>
    </source>
</evidence>
<dbReference type="FunFam" id="1.10.8.50:FF:000003">
    <property type="entry name" value="Formamidopyrimidine-DNA glycosylase"/>
    <property type="match status" value="1"/>
</dbReference>
<feature type="domain" description="Formamidopyrimidine-DNA glycosylase catalytic" evidence="21">
    <location>
        <begin position="2"/>
        <end position="104"/>
    </location>
</feature>
<evidence type="ECO:0000256" key="8">
    <source>
        <dbReference type="ARBA" id="ARBA00022763"/>
    </source>
</evidence>
<evidence type="ECO:0000259" key="20">
    <source>
        <dbReference type="PROSITE" id="PS51066"/>
    </source>
</evidence>
<evidence type="ECO:0000256" key="14">
    <source>
        <dbReference type="ARBA" id="ARBA00023239"/>
    </source>
</evidence>
<dbReference type="InterPro" id="IPR035937">
    <property type="entry name" value="FPG_N"/>
</dbReference>